<evidence type="ECO:0000313" key="3">
    <source>
        <dbReference type="Proteomes" id="UP000807353"/>
    </source>
</evidence>
<reference evidence="2" key="1">
    <citation type="submission" date="2020-11" db="EMBL/GenBank/DDBJ databases">
        <authorList>
            <consortium name="DOE Joint Genome Institute"/>
            <person name="Ahrendt S."/>
            <person name="Riley R."/>
            <person name="Andreopoulos W."/>
            <person name="Labutti K."/>
            <person name="Pangilinan J."/>
            <person name="Ruiz-Duenas F.J."/>
            <person name="Barrasa J.M."/>
            <person name="Sanchez-Garcia M."/>
            <person name="Camarero S."/>
            <person name="Miyauchi S."/>
            <person name="Serrano A."/>
            <person name="Linde D."/>
            <person name="Babiker R."/>
            <person name="Drula E."/>
            <person name="Ayuso-Fernandez I."/>
            <person name="Pacheco R."/>
            <person name="Padilla G."/>
            <person name="Ferreira P."/>
            <person name="Barriuso J."/>
            <person name="Kellner H."/>
            <person name="Castanera R."/>
            <person name="Alfaro M."/>
            <person name="Ramirez L."/>
            <person name="Pisabarro A.G."/>
            <person name="Kuo A."/>
            <person name="Tritt A."/>
            <person name="Lipzen A."/>
            <person name="He G."/>
            <person name="Yan M."/>
            <person name="Ng V."/>
            <person name="Cullen D."/>
            <person name="Martin F."/>
            <person name="Rosso M.-N."/>
            <person name="Henrissat B."/>
            <person name="Hibbett D."/>
            <person name="Martinez A.T."/>
            <person name="Grigoriev I.V."/>
        </authorList>
    </citation>
    <scope>NUCLEOTIDE SEQUENCE</scope>
    <source>
        <strain evidence="2">CBS 247.69</strain>
    </source>
</reference>
<dbReference type="Proteomes" id="UP000807353">
    <property type="component" value="Unassembled WGS sequence"/>
</dbReference>
<gene>
    <name evidence="2" type="ORF">BDZ94DRAFT_1259514</name>
</gene>
<accession>A0A9P5Y5X3</accession>
<keyword evidence="3" id="KW-1185">Reference proteome</keyword>
<name>A0A9P5Y5X3_9AGAR</name>
<proteinExistence type="predicted"/>
<dbReference type="EMBL" id="MU150264">
    <property type="protein sequence ID" value="KAF9463264.1"/>
    <property type="molecule type" value="Genomic_DNA"/>
</dbReference>
<protein>
    <submittedName>
        <fullName evidence="2">Uncharacterized protein</fullName>
    </submittedName>
</protein>
<evidence type="ECO:0000256" key="1">
    <source>
        <dbReference type="SAM" id="MobiDB-lite"/>
    </source>
</evidence>
<comment type="caution">
    <text evidence="2">The sequence shown here is derived from an EMBL/GenBank/DDBJ whole genome shotgun (WGS) entry which is preliminary data.</text>
</comment>
<evidence type="ECO:0000313" key="2">
    <source>
        <dbReference type="EMBL" id="KAF9463264.1"/>
    </source>
</evidence>
<dbReference type="AlphaFoldDB" id="A0A9P5Y5X3"/>
<organism evidence="2 3">
    <name type="scientific">Collybia nuda</name>
    <dbReference type="NCBI Taxonomy" id="64659"/>
    <lineage>
        <taxon>Eukaryota</taxon>
        <taxon>Fungi</taxon>
        <taxon>Dikarya</taxon>
        <taxon>Basidiomycota</taxon>
        <taxon>Agaricomycotina</taxon>
        <taxon>Agaricomycetes</taxon>
        <taxon>Agaricomycetidae</taxon>
        <taxon>Agaricales</taxon>
        <taxon>Tricholomatineae</taxon>
        <taxon>Clitocybaceae</taxon>
        <taxon>Collybia</taxon>
    </lineage>
</organism>
<sequence>MVTLRCPAHADYCGGILISIRLRDSSLRLAPTRPIVNFTIALSSVVFFPVVGARGKTQPDAKRGPHTRRRRRQEVNNEYTVWQ</sequence>
<feature type="region of interest" description="Disordered" evidence="1">
    <location>
        <begin position="55"/>
        <end position="83"/>
    </location>
</feature>